<reference evidence="3" key="1">
    <citation type="journal article" date="2014" name="BMC Genomics">
        <title>Genome sequencing of two Neorhizobium galegae strains reveals a noeT gene responsible for the unusual acetylation of the nodulation factors.</title>
        <authorList>
            <person name="Osterman J."/>
            <person name="Marsh J."/>
            <person name="Laine P.K."/>
            <person name="Zeng Z."/>
            <person name="Alatalo E."/>
            <person name="Sullivan J.T."/>
            <person name="Young J.P."/>
            <person name="Thomas-Oates J."/>
            <person name="Paulin L."/>
            <person name="Lindstrom K."/>
        </authorList>
    </citation>
    <scope>NUCLEOTIDE SEQUENCE [LARGE SCALE GENOMIC DNA]</scope>
    <source>
        <strain evidence="3">HAMBI 540</strain>
    </source>
</reference>
<keyword evidence="1" id="KW-0812">Transmembrane</keyword>
<accession>A0A068SM17</accession>
<organism evidence="2 3">
    <name type="scientific">Neorhizobium galegae bv. orientalis str. HAMBI 540</name>
    <dbReference type="NCBI Taxonomy" id="1028800"/>
    <lineage>
        <taxon>Bacteria</taxon>
        <taxon>Pseudomonadati</taxon>
        <taxon>Pseudomonadota</taxon>
        <taxon>Alphaproteobacteria</taxon>
        <taxon>Hyphomicrobiales</taxon>
        <taxon>Rhizobiaceae</taxon>
        <taxon>Rhizobium/Agrobacterium group</taxon>
        <taxon>Neorhizobium</taxon>
    </lineage>
</organism>
<dbReference type="PATRIC" id="fig|1028800.3.peg.1112"/>
<keyword evidence="1" id="KW-1133">Transmembrane helix</keyword>
<dbReference type="AlphaFoldDB" id="A0A068SM17"/>
<keyword evidence="1" id="KW-0472">Membrane</keyword>
<dbReference type="Proteomes" id="UP000028181">
    <property type="component" value="Chromosome I"/>
</dbReference>
<dbReference type="OrthoDB" id="8410305at2"/>
<dbReference type="EMBL" id="HG938353">
    <property type="protein sequence ID" value="CDN47283.1"/>
    <property type="molecule type" value="Genomic_DNA"/>
</dbReference>
<evidence type="ECO:0000256" key="1">
    <source>
        <dbReference type="SAM" id="Phobius"/>
    </source>
</evidence>
<feature type="transmembrane region" description="Helical" evidence="1">
    <location>
        <begin position="38"/>
        <end position="61"/>
    </location>
</feature>
<dbReference type="GeneID" id="24256407"/>
<evidence type="ECO:0000313" key="2">
    <source>
        <dbReference type="EMBL" id="CDN47283.1"/>
    </source>
</evidence>
<feature type="transmembrane region" description="Helical" evidence="1">
    <location>
        <begin position="6"/>
        <end position="26"/>
    </location>
</feature>
<dbReference type="HOGENOM" id="CLU_2845328_0_0_5"/>
<dbReference type="eggNOG" id="ENOG50300ZU">
    <property type="taxonomic scope" value="Bacteria"/>
</dbReference>
<sequence length="65" mass="7481">MSYLHIWIWATLAFVVCATLMTLGYFNIEGKLLAPPPFYLETWAGLMAFVTISAAFIKWLFNYRG</sequence>
<keyword evidence="3" id="KW-1185">Reference proteome</keyword>
<proteinExistence type="predicted"/>
<evidence type="ECO:0000313" key="3">
    <source>
        <dbReference type="Proteomes" id="UP000028181"/>
    </source>
</evidence>
<protein>
    <submittedName>
        <fullName evidence="2">Uncharacterized protein</fullName>
    </submittedName>
</protein>
<dbReference type="KEGG" id="ngg:RG540_CH10950"/>
<dbReference type="RefSeq" id="WP_038541799.1">
    <property type="nucleotide sequence ID" value="NZ_HG938353.1"/>
</dbReference>
<name>A0A068SM17_NEOGA</name>
<gene>
    <name evidence="2" type="ORF">RG540_CH10950</name>
</gene>